<dbReference type="CDD" id="cd18793">
    <property type="entry name" value="SF2_C_SNF"/>
    <property type="match status" value="1"/>
</dbReference>
<dbReference type="InterPro" id="IPR001650">
    <property type="entry name" value="Helicase_C-like"/>
</dbReference>
<reference evidence="4" key="2">
    <citation type="submission" date="2019-11" db="EMBL/GenBank/DDBJ databases">
        <title>Improved Assembly of Tolypothrix boutellei genome.</title>
        <authorList>
            <person name="Sarangi A.N."/>
            <person name="Mukherjee M."/>
            <person name="Ghosh S."/>
            <person name="Singh D."/>
            <person name="Das A."/>
            <person name="Kant S."/>
            <person name="Prusty A."/>
            <person name="Tripathy S."/>
        </authorList>
    </citation>
    <scope>NUCLEOTIDE SEQUENCE</scope>
    <source>
        <strain evidence="4">VB521301</strain>
    </source>
</reference>
<feature type="domain" description="Helicase C-terminal" evidence="3">
    <location>
        <begin position="565"/>
        <end position="726"/>
    </location>
</feature>
<dbReference type="Gene3D" id="3.40.50.10810">
    <property type="entry name" value="Tandem AAA-ATPase domain"/>
    <property type="match status" value="2"/>
</dbReference>
<organism evidence="5">
    <name type="scientific">Tolypothrix bouteillei VB521301</name>
    <dbReference type="NCBI Taxonomy" id="1479485"/>
    <lineage>
        <taxon>Bacteria</taxon>
        <taxon>Bacillati</taxon>
        <taxon>Cyanobacteriota</taxon>
        <taxon>Cyanophyceae</taxon>
        <taxon>Nostocales</taxon>
        <taxon>Tolypothrichaceae</taxon>
        <taxon>Tolypothrix</taxon>
    </lineage>
</organism>
<dbReference type="SMART" id="SM00487">
    <property type="entry name" value="DEXDc"/>
    <property type="match status" value="1"/>
</dbReference>
<dbReference type="Gene3D" id="3.40.50.300">
    <property type="entry name" value="P-loop containing nucleotide triphosphate hydrolases"/>
    <property type="match status" value="1"/>
</dbReference>
<dbReference type="PROSITE" id="PS51192">
    <property type="entry name" value="HELICASE_ATP_BIND_1"/>
    <property type="match status" value="1"/>
</dbReference>
<dbReference type="Pfam" id="PF00271">
    <property type="entry name" value="Helicase_C"/>
    <property type="match status" value="1"/>
</dbReference>
<dbReference type="InterPro" id="IPR038718">
    <property type="entry name" value="SNF2-like_sf"/>
</dbReference>
<proteinExistence type="predicted"/>
<dbReference type="SMART" id="SM00490">
    <property type="entry name" value="HELICc"/>
    <property type="match status" value="1"/>
</dbReference>
<dbReference type="SUPFAM" id="SSF52540">
    <property type="entry name" value="P-loop containing nucleoside triphosphate hydrolases"/>
    <property type="match status" value="2"/>
</dbReference>
<dbReference type="GO" id="GO:0016787">
    <property type="term" value="F:hydrolase activity"/>
    <property type="evidence" value="ECO:0007669"/>
    <property type="project" value="UniProtKB-KW"/>
</dbReference>
<evidence type="ECO:0000256" key="1">
    <source>
        <dbReference type="ARBA" id="ARBA00022801"/>
    </source>
</evidence>
<dbReference type="InterPro" id="IPR027417">
    <property type="entry name" value="P-loop_NTPase"/>
</dbReference>
<dbReference type="InterPro" id="IPR000330">
    <property type="entry name" value="SNF2_N"/>
</dbReference>
<sequence length="1107" mass="127430">MIKLGSLVQSRNNDLGIGKVTEILSNADANVEYFCSVGQRIEKTLHLSSLCAVKLQPQTRCYTMSSTLESWVIGRISAWDEESEHYQIDLPDKKTIFATEEEIYVRCNRLRANPIEILAIKGHETPYFHDRRLAFYKCLIQQRAVSRGMTGLLSANIELYPHQVEVVRRVLEDPVQRYLLADEVGLGKTIEAGAILRQYLLDESSGDAAVIAPQYLVEQWRTELEKFYISHFPNRVKVVAVEDVSQLSPNAKLGFLILDEAHNIAAMAKSSDSLQRKCFERCKILAHKSDRLLLLSATPVVNREQDFLAMLHLLDPTAYQLDDLDGFCDRVQKRQDIGRVLLSFKEGANPFVLKTNLKQLRNLFAEDKYLLNLVDKLENCLEANDTERDKIVRAIRTHISDTYRLHRRMLRNRRASVEDVIFDRNITPKVEYDLDERSLEIHELIDEWRSVAPHEEQYQKIFLLFFLASGTWLGILEQVIAARLSSKTHAKLIQEFGEENVRILTATPKFSGEEAILESLLKIIRQPVEDGQRTETLKTVLLNQLAAYFKLPASVRRNKGELLTRIQQRIRRPISEDVLPKFVIFTSFVQSCTEIVRSLSDTFGVETVASHQFGESREKIEKNINRFKTNPNCFILVCDRSGEEGRNLQFADWLIHYDLPWSPNQLEQRIGRIDRIGSKIGVQSCALLGPYLEDSPHNAWYQVLKEGFEIFQQSIASLQFYVDEKMAELETVLFQSGSAGLLEITKQIQEQIKNEIVKISEQNALDEIDASDEGATQYFQELDNYDAKHSEIKRAIESWMCDALGFKPINDSNSLEVRRYQPTTRTLVPVDDLKTRFAKSYLDQFGTYNRRVANQNPGIKLFRLGEGLINSLLSYVDWDDRGQAFAMWRADASWDAALGMEWFGFRCNYVVEANLKTAKQILKENELGASKYKILQRRVDALFPPIIETIFIDGRHQPMSLVEDEKLLNILRRPYNNKSYPYRDYNLAKEDVEIIEDFVDASQWQKFCYLAHKTSSELLARRPDFIDLCKRYALVAEKKLGSREEQLRLRLNRQSSDRLLGEELEIEKALNAAILEGIRQPLVRLDSVGFIIVSGRAPVTSEWKNKL</sequence>
<dbReference type="GO" id="GO:0004386">
    <property type="term" value="F:helicase activity"/>
    <property type="evidence" value="ECO:0007669"/>
    <property type="project" value="UniProtKB-KW"/>
</dbReference>
<dbReference type="EMBL" id="JHEG02000037">
    <property type="protein sequence ID" value="KIE12257.1"/>
    <property type="molecule type" value="Genomic_DNA"/>
</dbReference>
<protein>
    <submittedName>
        <fullName evidence="5">Helicase</fullName>
    </submittedName>
</protein>
<dbReference type="PANTHER" id="PTHR45766">
    <property type="entry name" value="DNA ANNEALING HELICASE AND ENDONUCLEASE ZRANB3 FAMILY MEMBER"/>
    <property type="match status" value="1"/>
</dbReference>
<evidence type="ECO:0000313" key="5">
    <source>
        <dbReference type="EMBL" id="KIE12257.1"/>
    </source>
</evidence>
<dbReference type="RefSeq" id="WP_038073146.1">
    <property type="nucleotide sequence ID" value="NZ_JHEG04000001.1"/>
</dbReference>
<evidence type="ECO:0000259" key="2">
    <source>
        <dbReference type="PROSITE" id="PS51192"/>
    </source>
</evidence>
<dbReference type="GO" id="GO:0005524">
    <property type="term" value="F:ATP binding"/>
    <property type="evidence" value="ECO:0007669"/>
    <property type="project" value="InterPro"/>
</dbReference>
<dbReference type="Pfam" id="PF00176">
    <property type="entry name" value="SNF2-rel_dom"/>
    <property type="match status" value="2"/>
</dbReference>
<dbReference type="PANTHER" id="PTHR45766:SF6">
    <property type="entry name" value="SWI_SNF-RELATED MATRIX-ASSOCIATED ACTIN-DEPENDENT REGULATOR OF CHROMATIN SUBFAMILY A-LIKE PROTEIN 1"/>
    <property type="match status" value="1"/>
</dbReference>
<keyword evidence="5" id="KW-0067">ATP-binding</keyword>
<dbReference type="InterPro" id="IPR014001">
    <property type="entry name" value="Helicase_ATP-bd"/>
</dbReference>
<evidence type="ECO:0000313" key="4">
    <source>
        <dbReference type="EMBL" id="KAF3890427.1"/>
    </source>
</evidence>
<keyword evidence="1" id="KW-0378">Hydrolase</keyword>
<gene>
    <name evidence="5" type="ORF">DA73_0211880</name>
    <name evidence="4" type="ORF">DA73_0400036990</name>
</gene>
<accession>A0A0C1NBT1</accession>
<dbReference type="Proteomes" id="UP000029738">
    <property type="component" value="Unassembled WGS sequence"/>
</dbReference>
<reference evidence="5" key="1">
    <citation type="journal article" date="2015" name="Genome Announc.">
        <title>Draft Genome Sequence of Tolypothrix boutellei Strain VB521301.</title>
        <authorList>
            <person name="Chandrababunaidu M.M."/>
            <person name="Singh D."/>
            <person name="Sen D."/>
            <person name="Bhan S."/>
            <person name="Das S."/>
            <person name="Gupta A."/>
            <person name="Adhikary S.P."/>
            <person name="Tripathy S."/>
        </authorList>
    </citation>
    <scope>NUCLEOTIDE SEQUENCE</scope>
    <source>
        <strain evidence="5">VB521301</strain>
    </source>
</reference>
<keyword evidence="5" id="KW-0347">Helicase</keyword>
<dbReference type="InterPro" id="IPR049730">
    <property type="entry name" value="SNF2/RAD54-like_C"/>
</dbReference>
<evidence type="ECO:0000313" key="6">
    <source>
        <dbReference type="Proteomes" id="UP000029738"/>
    </source>
</evidence>
<dbReference type="OrthoDB" id="9814088at2"/>
<keyword evidence="5" id="KW-0547">Nucleotide-binding</keyword>
<keyword evidence="6" id="KW-1185">Reference proteome</keyword>
<dbReference type="STRING" id="1479485.DA73_0211880"/>
<dbReference type="AlphaFoldDB" id="A0A0C1NBT1"/>
<evidence type="ECO:0000259" key="3">
    <source>
        <dbReference type="PROSITE" id="PS51194"/>
    </source>
</evidence>
<dbReference type="EMBL" id="JHEG04000001">
    <property type="protein sequence ID" value="KAF3890427.1"/>
    <property type="molecule type" value="Genomic_DNA"/>
</dbReference>
<comment type="caution">
    <text evidence="5">The sequence shown here is derived from an EMBL/GenBank/DDBJ whole genome shotgun (WGS) entry which is preliminary data.</text>
</comment>
<dbReference type="PROSITE" id="PS51194">
    <property type="entry name" value="HELICASE_CTER"/>
    <property type="match status" value="1"/>
</dbReference>
<name>A0A0C1NBT1_9CYAN</name>
<feature type="domain" description="Helicase ATP-binding" evidence="2">
    <location>
        <begin position="169"/>
        <end position="317"/>
    </location>
</feature>
<dbReference type="NCBIfam" id="NF041062">
    <property type="entry name" value="DpdE"/>
    <property type="match status" value="1"/>
</dbReference>